<dbReference type="InterPro" id="IPR004268">
    <property type="entry name" value="MurJ"/>
</dbReference>
<keyword evidence="4" id="KW-0133">Cell shape</keyword>
<feature type="transmembrane region" description="Helical" evidence="8">
    <location>
        <begin position="309"/>
        <end position="327"/>
    </location>
</feature>
<comment type="subcellular location">
    <subcellularLocation>
        <location evidence="1">Cell membrane</location>
        <topology evidence="1">Multi-pass membrane protein</topology>
    </subcellularLocation>
</comment>
<evidence type="ECO:0000256" key="5">
    <source>
        <dbReference type="ARBA" id="ARBA00022984"/>
    </source>
</evidence>
<keyword evidence="3 8" id="KW-0812">Transmembrane</keyword>
<dbReference type="PANTHER" id="PTHR47019">
    <property type="entry name" value="LIPID II FLIPPASE MURJ"/>
    <property type="match status" value="1"/>
</dbReference>
<feature type="transmembrane region" description="Helical" evidence="8">
    <location>
        <begin position="64"/>
        <end position="83"/>
    </location>
</feature>
<evidence type="ECO:0000313" key="10">
    <source>
        <dbReference type="Proteomes" id="UP001501237"/>
    </source>
</evidence>
<dbReference type="InterPro" id="IPR051050">
    <property type="entry name" value="Lipid_II_flippase_MurJ/MviN"/>
</dbReference>
<feature type="transmembrane region" description="Helical" evidence="8">
    <location>
        <begin position="135"/>
        <end position="155"/>
    </location>
</feature>
<keyword evidence="7 8" id="KW-0472">Membrane</keyword>
<evidence type="ECO:0000256" key="2">
    <source>
        <dbReference type="ARBA" id="ARBA00022475"/>
    </source>
</evidence>
<feature type="transmembrane region" description="Helical" evidence="8">
    <location>
        <begin position="223"/>
        <end position="241"/>
    </location>
</feature>
<evidence type="ECO:0000256" key="6">
    <source>
        <dbReference type="ARBA" id="ARBA00022989"/>
    </source>
</evidence>
<dbReference type="Pfam" id="PF03023">
    <property type="entry name" value="MurJ"/>
    <property type="match status" value="1"/>
</dbReference>
<feature type="transmembrane region" description="Helical" evidence="8">
    <location>
        <begin position="95"/>
        <end position="115"/>
    </location>
</feature>
<evidence type="ECO:0000256" key="4">
    <source>
        <dbReference type="ARBA" id="ARBA00022960"/>
    </source>
</evidence>
<dbReference type="Proteomes" id="UP001501237">
    <property type="component" value="Unassembled WGS sequence"/>
</dbReference>
<proteinExistence type="predicted"/>
<keyword evidence="2" id="KW-1003">Cell membrane</keyword>
<keyword evidence="10" id="KW-1185">Reference proteome</keyword>
<dbReference type="PRINTS" id="PR01806">
    <property type="entry name" value="VIRFACTRMVIN"/>
</dbReference>
<name>A0ABP6QCY2_9ACTN</name>
<dbReference type="RefSeq" id="WP_344831692.1">
    <property type="nucleotide sequence ID" value="NZ_BAAAUV010000011.1"/>
</dbReference>
<evidence type="ECO:0000256" key="1">
    <source>
        <dbReference type="ARBA" id="ARBA00004651"/>
    </source>
</evidence>
<feature type="transmembrane region" description="Helical" evidence="8">
    <location>
        <begin position="440"/>
        <end position="464"/>
    </location>
</feature>
<feature type="transmembrane region" description="Helical" evidence="8">
    <location>
        <begin position="270"/>
        <end position="289"/>
    </location>
</feature>
<feature type="transmembrane region" description="Helical" evidence="8">
    <location>
        <begin position="167"/>
        <end position="183"/>
    </location>
</feature>
<evidence type="ECO:0000256" key="3">
    <source>
        <dbReference type="ARBA" id="ARBA00022692"/>
    </source>
</evidence>
<dbReference type="PANTHER" id="PTHR47019:SF1">
    <property type="entry name" value="LIPID II FLIPPASE MURJ"/>
    <property type="match status" value="1"/>
</dbReference>
<organism evidence="9 10">
    <name type="scientific">Actinocorallia longicatena</name>
    <dbReference type="NCBI Taxonomy" id="111803"/>
    <lineage>
        <taxon>Bacteria</taxon>
        <taxon>Bacillati</taxon>
        <taxon>Actinomycetota</taxon>
        <taxon>Actinomycetes</taxon>
        <taxon>Streptosporangiales</taxon>
        <taxon>Thermomonosporaceae</taxon>
        <taxon>Actinocorallia</taxon>
    </lineage>
</organism>
<reference evidence="10" key="1">
    <citation type="journal article" date="2019" name="Int. J. Syst. Evol. Microbiol.">
        <title>The Global Catalogue of Microorganisms (GCM) 10K type strain sequencing project: providing services to taxonomists for standard genome sequencing and annotation.</title>
        <authorList>
            <consortium name="The Broad Institute Genomics Platform"/>
            <consortium name="The Broad Institute Genome Sequencing Center for Infectious Disease"/>
            <person name="Wu L."/>
            <person name="Ma J."/>
        </authorList>
    </citation>
    <scope>NUCLEOTIDE SEQUENCE [LARGE SCALE GENOMIC DNA]</scope>
    <source>
        <strain evidence="10">JCM 9377</strain>
    </source>
</reference>
<protein>
    <submittedName>
        <fullName evidence="9">Lipid II flippase MurJ</fullName>
    </submittedName>
</protein>
<sequence length="502" mass="51889">MNATLQRFRRDAILRATLLSGSFIAAGTALGFLRDLTMAHLFGASGDTDAFLVAWTIPETVSPLLIEDAMALLMVPAVTRAVAEHGSVRPLIRATLPRLSASLVAVMLATAWLAPQIAELLAPGLPQHDLATTCMRYTSAAVACFGLAGYMSATLRAHEDYGPPSRIYLAYNIGILAAIATLHSTLGVVAAALGVAIGGLLMVGVQLPSFLRRVRVPAVTRGAVTSLTLLSVVPIVAYTLSRQAQVFVERFFGSSLAAGSLSHLNYAQKIAQVPMVASLLIVTVTFPKLARSSVDGDHDGVRRRVEADLLLVGALVLSAIAFLVALAPTAVELLFEHGRFSGRDTAATALCLRVYSLGLLGQAMIGVLARAFFADGARHWKPAAGTGCGLIATAVVAALTVGPYGAIGLALANAVGISVAAGLLFWFLRSSIRVSAQRVLPRLAGLILTAAGASAAGYFVSHLLPPSAPALLVLVVGAAAVAAVFGSVTTIAGLHKTALARA</sequence>
<keyword evidence="6 8" id="KW-1133">Transmembrane helix</keyword>
<evidence type="ECO:0000313" key="9">
    <source>
        <dbReference type="EMBL" id="GAA3220905.1"/>
    </source>
</evidence>
<gene>
    <name evidence="9" type="ORF">GCM10010468_45770</name>
</gene>
<keyword evidence="5" id="KW-0573">Peptidoglycan synthesis</keyword>
<evidence type="ECO:0000256" key="7">
    <source>
        <dbReference type="ARBA" id="ARBA00023136"/>
    </source>
</evidence>
<evidence type="ECO:0000256" key="8">
    <source>
        <dbReference type="SAM" id="Phobius"/>
    </source>
</evidence>
<feature type="transmembrane region" description="Helical" evidence="8">
    <location>
        <begin position="189"/>
        <end position="211"/>
    </location>
</feature>
<feature type="transmembrane region" description="Helical" evidence="8">
    <location>
        <begin position="470"/>
        <end position="494"/>
    </location>
</feature>
<accession>A0ABP6QCY2</accession>
<feature type="transmembrane region" description="Helical" evidence="8">
    <location>
        <begin position="407"/>
        <end position="428"/>
    </location>
</feature>
<comment type="caution">
    <text evidence="9">The sequence shown here is derived from an EMBL/GenBank/DDBJ whole genome shotgun (WGS) entry which is preliminary data.</text>
</comment>
<feature type="transmembrane region" description="Helical" evidence="8">
    <location>
        <begin position="347"/>
        <end position="371"/>
    </location>
</feature>
<feature type="transmembrane region" description="Helical" evidence="8">
    <location>
        <begin position="383"/>
        <end position="401"/>
    </location>
</feature>
<dbReference type="EMBL" id="BAAAUV010000011">
    <property type="protein sequence ID" value="GAA3220905.1"/>
    <property type="molecule type" value="Genomic_DNA"/>
</dbReference>
<feature type="transmembrane region" description="Helical" evidence="8">
    <location>
        <begin position="12"/>
        <end position="33"/>
    </location>
</feature>